<evidence type="ECO:0000256" key="3">
    <source>
        <dbReference type="ARBA" id="ARBA00004496"/>
    </source>
</evidence>
<dbReference type="InterPro" id="IPR003563">
    <property type="entry name" value="8ODP"/>
</dbReference>
<reference evidence="29" key="2">
    <citation type="submission" date="2025-08" db="UniProtKB">
        <authorList>
            <consortium name="Ensembl"/>
        </authorList>
    </citation>
    <scope>IDENTIFICATION</scope>
</reference>
<evidence type="ECO:0000313" key="29">
    <source>
        <dbReference type="Ensembl" id="ENSCMMP00000015809.1"/>
    </source>
</evidence>
<dbReference type="Pfam" id="PF00293">
    <property type="entry name" value="NUDIX"/>
    <property type="match status" value="1"/>
</dbReference>
<dbReference type="PANTHER" id="PTHR43758:SF2">
    <property type="entry name" value="OXIDIZED PURINE NUCLEOSIDE TRIPHOSPHATE HYDROLASE"/>
    <property type="match status" value="1"/>
</dbReference>
<dbReference type="InterPro" id="IPR015797">
    <property type="entry name" value="NUDIX_hydrolase-like_dom_sf"/>
</dbReference>
<evidence type="ECO:0000259" key="28">
    <source>
        <dbReference type="PROSITE" id="PS51462"/>
    </source>
</evidence>
<evidence type="ECO:0000256" key="5">
    <source>
        <dbReference type="ARBA" id="ARBA00011245"/>
    </source>
</evidence>
<name>A0A8C3C8C1_CAIMO</name>
<dbReference type="PANTHER" id="PTHR43758">
    <property type="entry name" value="7,8-DIHYDRO-8-OXOGUANINE TRIPHOSPHATASE"/>
    <property type="match status" value="1"/>
</dbReference>
<keyword evidence="7" id="KW-0479">Metal-binding</keyword>
<evidence type="ECO:0000256" key="13">
    <source>
        <dbReference type="ARBA" id="ARBA00024459"/>
    </source>
</evidence>
<keyword evidence="6" id="KW-0963">Cytoplasm</keyword>
<evidence type="ECO:0000256" key="7">
    <source>
        <dbReference type="ARBA" id="ARBA00022723"/>
    </source>
</evidence>
<evidence type="ECO:0000256" key="6">
    <source>
        <dbReference type="ARBA" id="ARBA00022490"/>
    </source>
</evidence>
<dbReference type="GO" id="GO:0046872">
    <property type="term" value="F:metal ion binding"/>
    <property type="evidence" value="ECO:0007669"/>
    <property type="project" value="UniProtKB-KW"/>
</dbReference>
<keyword evidence="11" id="KW-0539">Nucleus</keyword>
<evidence type="ECO:0000256" key="17">
    <source>
        <dbReference type="ARBA" id="ARBA00026218"/>
    </source>
</evidence>
<keyword evidence="9" id="KW-0460">Magnesium</keyword>
<dbReference type="GO" id="GO:0008828">
    <property type="term" value="F:dATP diphosphatase activity"/>
    <property type="evidence" value="ECO:0007669"/>
    <property type="project" value="UniProtKB-EC"/>
</dbReference>
<dbReference type="AlphaFoldDB" id="A0A8C3C8C1"/>
<dbReference type="InterPro" id="IPR020084">
    <property type="entry name" value="NUDIX_hydrolase_CS"/>
</dbReference>
<feature type="domain" description="Nudix hydrolase" evidence="28">
    <location>
        <begin position="2"/>
        <end position="126"/>
    </location>
</feature>
<dbReference type="GO" id="GO:0005737">
    <property type="term" value="C:cytoplasm"/>
    <property type="evidence" value="ECO:0007669"/>
    <property type="project" value="UniProtKB-SubCell"/>
</dbReference>
<sequence>MPTCNLFTLVLVVQPSRILLGMKKRGFGAGLWNGFGGKVQTGESIEEAAHRELKEESGLTVDTLQKMGQITFEFVGSPELLEVHVFRADHFNGEPKESDGRCYLSSSGGEAWAFSSETILLINKCRSIHTEFLLRREAAGL</sequence>
<keyword evidence="10" id="KW-0694">RNA-binding</keyword>
<evidence type="ECO:0000256" key="22">
    <source>
        <dbReference type="ARBA" id="ARBA00032071"/>
    </source>
</evidence>
<proteinExistence type="inferred from homology"/>
<evidence type="ECO:0000256" key="16">
    <source>
        <dbReference type="ARBA" id="ARBA00026103"/>
    </source>
</evidence>
<evidence type="ECO:0000256" key="24">
    <source>
        <dbReference type="ARBA" id="ARBA00048894"/>
    </source>
</evidence>
<dbReference type="Gene3D" id="3.90.79.10">
    <property type="entry name" value="Nucleoside Triphosphate Pyrophosphohydrolase"/>
    <property type="match status" value="1"/>
</dbReference>
<evidence type="ECO:0000256" key="1">
    <source>
        <dbReference type="ARBA" id="ARBA00001946"/>
    </source>
</evidence>
<evidence type="ECO:0000256" key="11">
    <source>
        <dbReference type="ARBA" id="ARBA00023242"/>
    </source>
</evidence>
<dbReference type="EC" id="3.6.1.56" evidence="16"/>
<dbReference type="GO" id="GO:0003723">
    <property type="term" value="F:RNA binding"/>
    <property type="evidence" value="ECO:0007669"/>
    <property type="project" value="UniProtKB-KW"/>
</dbReference>
<comment type="catalytic activity">
    <reaction evidence="12">
        <text>8-oxo-dATP + H2O = 8-oxo-dAMP + diphosphate + H(+)</text>
        <dbReference type="Rhea" id="RHEA:65396"/>
        <dbReference type="ChEBI" id="CHEBI:15377"/>
        <dbReference type="ChEBI" id="CHEBI:15378"/>
        <dbReference type="ChEBI" id="CHEBI:33019"/>
        <dbReference type="ChEBI" id="CHEBI:71361"/>
        <dbReference type="ChEBI" id="CHEBI:172871"/>
    </reaction>
    <physiologicalReaction direction="left-to-right" evidence="12">
        <dbReference type="Rhea" id="RHEA:65397"/>
    </physiologicalReaction>
</comment>
<dbReference type="GO" id="GO:0008413">
    <property type="term" value="F:8-oxo-7,8-dihydroguanosine triphosphate pyrophosphatase activity"/>
    <property type="evidence" value="ECO:0007669"/>
    <property type="project" value="InterPro"/>
</dbReference>
<dbReference type="PROSITE" id="PS51462">
    <property type="entry name" value="NUDIX"/>
    <property type="match status" value="1"/>
</dbReference>
<dbReference type="Proteomes" id="UP000694556">
    <property type="component" value="Chromosome 15"/>
</dbReference>
<evidence type="ECO:0000256" key="19">
    <source>
        <dbReference type="ARBA" id="ARBA00030634"/>
    </source>
</evidence>
<evidence type="ECO:0000256" key="18">
    <source>
        <dbReference type="ARBA" id="ARBA00029673"/>
    </source>
</evidence>
<evidence type="ECO:0000256" key="26">
    <source>
        <dbReference type="ARBA" id="ARBA00053094"/>
    </source>
</evidence>
<evidence type="ECO:0000313" key="30">
    <source>
        <dbReference type="Proteomes" id="UP000694556"/>
    </source>
</evidence>
<evidence type="ECO:0000256" key="4">
    <source>
        <dbReference type="ARBA" id="ARBA00005582"/>
    </source>
</evidence>
<dbReference type="SUPFAM" id="SSF55811">
    <property type="entry name" value="Nudix"/>
    <property type="match status" value="1"/>
</dbReference>
<dbReference type="GO" id="GO:0042262">
    <property type="term" value="P:DNA protection"/>
    <property type="evidence" value="ECO:0007669"/>
    <property type="project" value="InterPro"/>
</dbReference>
<accession>A0A8C3C8C1</accession>
<comment type="function">
    <text evidence="26">Oxidized purine nucleoside triphosphate hydrolase which is a prominent sanitizer of the oxidized nucleotide pool. Catalyzes the hydrolysis of 2-oxo-dATP (2-hydroxy-dATP) into 2-oxo-dAMP. Also has a significant hydrolase activity toward 2-oxo-ATP, 8-oxo-dGTP and 8-oxo-dATP. Through the hydrolysis of oxidized purine nucleoside triphosphates, prevents their incorporation into DNA and the subsequent transversions A:T to C:G and G:C to T:A. Also catalyzes the hydrolysis of methylated purine nucleoside triphosphate preventing their integration into DNA. Through this antimutagenic activity protects cells from oxidative stress.</text>
</comment>
<comment type="catalytic activity">
    <reaction evidence="14">
        <text>8-oxo-dGTP + H2O = 8-oxo-dGMP + diphosphate + H(+)</text>
        <dbReference type="Rhea" id="RHEA:31575"/>
        <dbReference type="ChEBI" id="CHEBI:15377"/>
        <dbReference type="ChEBI" id="CHEBI:15378"/>
        <dbReference type="ChEBI" id="CHEBI:33019"/>
        <dbReference type="ChEBI" id="CHEBI:63224"/>
        <dbReference type="ChEBI" id="CHEBI:77896"/>
    </reaction>
    <physiologicalReaction direction="left-to-right" evidence="14">
        <dbReference type="Rhea" id="RHEA:31576"/>
    </physiologicalReaction>
</comment>
<dbReference type="InterPro" id="IPR000086">
    <property type="entry name" value="NUDIX_hydrolase_dom"/>
</dbReference>
<comment type="similarity">
    <text evidence="4 27">Belongs to the Nudix hydrolase family.</text>
</comment>
<comment type="subunit">
    <text evidence="5">Monomer.</text>
</comment>
<evidence type="ECO:0000256" key="25">
    <source>
        <dbReference type="ARBA" id="ARBA00049032"/>
    </source>
</evidence>
<evidence type="ECO:0000256" key="12">
    <source>
        <dbReference type="ARBA" id="ARBA00024448"/>
    </source>
</evidence>
<dbReference type="PRINTS" id="PR00502">
    <property type="entry name" value="NUDIXFAMILY"/>
</dbReference>
<evidence type="ECO:0000256" key="27">
    <source>
        <dbReference type="RuleBase" id="RU003476"/>
    </source>
</evidence>
<dbReference type="PROSITE" id="PS00893">
    <property type="entry name" value="NUDIX_BOX"/>
    <property type="match status" value="1"/>
</dbReference>
<comment type="catalytic activity">
    <reaction evidence="23">
        <text>N(6)-methyl-ATP + H2O = N(6)-methyl-AMP + diphosphate + H(+)</text>
        <dbReference type="Rhea" id="RHEA:67608"/>
        <dbReference type="ChEBI" id="CHEBI:15377"/>
        <dbReference type="ChEBI" id="CHEBI:15378"/>
        <dbReference type="ChEBI" id="CHEBI:33019"/>
        <dbReference type="ChEBI" id="CHEBI:144842"/>
        <dbReference type="ChEBI" id="CHEBI:172873"/>
    </reaction>
    <physiologicalReaction direction="left-to-right" evidence="23">
        <dbReference type="Rhea" id="RHEA:67609"/>
    </physiologicalReaction>
</comment>
<evidence type="ECO:0000256" key="2">
    <source>
        <dbReference type="ARBA" id="ARBA00004123"/>
    </source>
</evidence>
<comment type="catalytic activity">
    <reaction evidence="15">
        <text>2-oxo-ATP + H2O = 2-oxo-AMP + diphosphate + H(+)</text>
        <dbReference type="Rhea" id="RHEA:67392"/>
        <dbReference type="ChEBI" id="CHEBI:15377"/>
        <dbReference type="ChEBI" id="CHEBI:15378"/>
        <dbReference type="ChEBI" id="CHEBI:33019"/>
        <dbReference type="ChEBI" id="CHEBI:71395"/>
        <dbReference type="ChEBI" id="CHEBI:172878"/>
    </reaction>
    <physiologicalReaction direction="left-to-right" evidence="15">
        <dbReference type="Rhea" id="RHEA:67393"/>
    </physiologicalReaction>
</comment>
<dbReference type="InterPro" id="IPR020476">
    <property type="entry name" value="Nudix_hydrolase"/>
</dbReference>
<keyword evidence="8 27" id="KW-0378">Hydrolase</keyword>
<comment type="subcellular location">
    <subcellularLocation>
        <location evidence="3">Cytoplasm</location>
    </subcellularLocation>
    <subcellularLocation>
        <location evidence="2">Nucleus</location>
    </subcellularLocation>
</comment>
<comment type="catalytic activity">
    <reaction evidence="24">
        <text>O(6)-methyl-dGTP + H2O = O(6)-methyl-dGMP + diphosphate + H(+)</text>
        <dbReference type="Rhea" id="RHEA:67600"/>
        <dbReference type="ChEBI" id="CHEBI:15377"/>
        <dbReference type="ChEBI" id="CHEBI:15378"/>
        <dbReference type="ChEBI" id="CHEBI:33019"/>
        <dbReference type="ChEBI" id="CHEBI:169974"/>
        <dbReference type="ChEBI" id="CHEBI:169975"/>
    </reaction>
    <physiologicalReaction direction="left-to-right" evidence="24">
        <dbReference type="Rhea" id="RHEA:67601"/>
    </physiologicalReaction>
</comment>
<comment type="catalytic activity">
    <reaction evidence="13">
        <text>2-oxo-dATP + H2O = 2-oxo-dAMP + diphosphate + H(+)</text>
        <dbReference type="Rhea" id="RHEA:31583"/>
        <dbReference type="ChEBI" id="CHEBI:15377"/>
        <dbReference type="ChEBI" id="CHEBI:15378"/>
        <dbReference type="ChEBI" id="CHEBI:33019"/>
        <dbReference type="ChEBI" id="CHEBI:63212"/>
        <dbReference type="ChEBI" id="CHEBI:77897"/>
        <dbReference type="EC" id="3.6.1.56"/>
    </reaction>
    <physiologicalReaction direction="left-to-right" evidence="13">
        <dbReference type="Rhea" id="RHEA:31584"/>
    </physiologicalReaction>
</comment>
<evidence type="ECO:0000256" key="15">
    <source>
        <dbReference type="ARBA" id="ARBA00024596"/>
    </source>
</evidence>
<dbReference type="GO" id="GO:0005634">
    <property type="term" value="C:nucleus"/>
    <property type="evidence" value="ECO:0007669"/>
    <property type="project" value="UniProtKB-SubCell"/>
</dbReference>
<dbReference type="CDD" id="cd03427">
    <property type="entry name" value="NUDIX_MTH1_Nudt1"/>
    <property type="match status" value="1"/>
</dbReference>
<comment type="catalytic activity">
    <reaction evidence="25">
        <text>N(6)-methyl-dATP + H2O = N(6)-methyl-dAMP + diphosphate + H(+)</text>
        <dbReference type="Rhea" id="RHEA:67604"/>
        <dbReference type="ChEBI" id="CHEBI:15377"/>
        <dbReference type="ChEBI" id="CHEBI:15378"/>
        <dbReference type="ChEBI" id="CHEBI:33019"/>
        <dbReference type="ChEBI" id="CHEBI:169976"/>
        <dbReference type="ChEBI" id="CHEBI:172872"/>
    </reaction>
    <physiologicalReaction direction="left-to-right" evidence="25">
        <dbReference type="Rhea" id="RHEA:67605"/>
    </physiologicalReaction>
</comment>
<evidence type="ECO:0000256" key="9">
    <source>
        <dbReference type="ARBA" id="ARBA00022842"/>
    </source>
</evidence>
<reference evidence="29" key="3">
    <citation type="submission" date="2025-09" db="UniProtKB">
        <authorList>
            <consortium name="Ensembl"/>
        </authorList>
    </citation>
    <scope>IDENTIFICATION</scope>
</reference>
<keyword evidence="30" id="KW-1185">Reference proteome</keyword>
<organism evidence="29 30">
    <name type="scientific">Cairina moschata</name>
    <name type="common">Muscovy duck</name>
    <dbReference type="NCBI Taxonomy" id="8855"/>
    <lineage>
        <taxon>Eukaryota</taxon>
        <taxon>Metazoa</taxon>
        <taxon>Chordata</taxon>
        <taxon>Craniata</taxon>
        <taxon>Vertebrata</taxon>
        <taxon>Euteleostomi</taxon>
        <taxon>Archelosauria</taxon>
        <taxon>Archosauria</taxon>
        <taxon>Dinosauria</taxon>
        <taxon>Saurischia</taxon>
        <taxon>Theropoda</taxon>
        <taxon>Coelurosauria</taxon>
        <taxon>Aves</taxon>
        <taxon>Neognathae</taxon>
        <taxon>Galloanserae</taxon>
        <taxon>Anseriformes</taxon>
        <taxon>Anatidae</taxon>
        <taxon>Anatinae</taxon>
        <taxon>Cairina</taxon>
    </lineage>
</organism>
<evidence type="ECO:0000256" key="8">
    <source>
        <dbReference type="ARBA" id="ARBA00022801"/>
    </source>
</evidence>
<evidence type="ECO:0000256" key="14">
    <source>
        <dbReference type="ARBA" id="ARBA00024486"/>
    </source>
</evidence>
<reference evidence="29" key="1">
    <citation type="submission" date="2018-09" db="EMBL/GenBank/DDBJ databases">
        <title>Common duck and Muscovy duck high density SNP chip.</title>
        <authorList>
            <person name="Vignal A."/>
            <person name="Thebault N."/>
            <person name="Warren W.C."/>
        </authorList>
    </citation>
    <scope>NUCLEOTIDE SEQUENCE [LARGE SCALE GENOMIC DNA]</scope>
</reference>
<dbReference type="PRINTS" id="PR01403">
    <property type="entry name" value="8OXTPHPHTASE"/>
</dbReference>
<evidence type="ECO:0000256" key="20">
    <source>
        <dbReference type="ARBA" id="ARBA00030682"/>
    </source>
</evidence>
<evidence type="ECO:0000256" key="23">
    <source>
        <dbReference type="ARBA" id="ARBA00048002"/>
    </source>
</evidence>
<evidence type="ECO:0000256" key="10">
    <source>
        <dbReference type="ARBA" id="ARBA00022884"/>
    </source>
</evidence>
<dbReference type="Ensembl" id="ENSCMMT00000017374.1">
    <property type="protein sequence ID" value="ENSCMMP00000015809.1"/>
    <property type="gene ID" value="ENSCMMG00000010056.1"/>
</dbReference>
<protein>
    <recommendedName>
        <fullName evidence="17">Oxidized purine nucleoside triphosphate hydrolase</fullName>
        <ecNumber evidence="16">3.6.1.56</ecNumber>
    </recommendedName>
    <alternativeName>
        <fullName evidence="21">2-hydroxy-dATP diphosphatase</fullName>
    </alternativeName>
    <alternativeName>
        <fullName evidence="20">7,8-dihydro-8-oxoguanine triphosphatase</fullName>
    </alternativeName>
    <alternativeName>
        <fullName evidence="19">8-oxo-dGTPase</fullName>
    </alternativeName>
    <alternativeName>
        <fullName evidence="22">Methylated purine nucleoside triphosphate hydrolase</fullName>
    </alternativeName>
    <alternativeName>
        <fullName evidence="18">Nucleoside diphosphate-linked moiety X motif 1</fullName>
    </alternativeName>
</protein>
<comment type="cofactor">
    <cofactor evidence="1">
        <name>Mg(2+)</name>
        <dbReference type="ChEBI" id="CHEBI:18420"/>
    </cofactor>
</comment>
<evidence type="ECO:0000256" key="21">
    <source>
        <dbReference type="ARBA" id="ARBA00031927"/>
    </source>
</evidence>